<dbReference type="AlphaFoldDB" id="A0A6P5QKX9"/>
<evidence type="ECO:0000313" key="3">
    <source>
        <dbReference type="RefSeq" id="XP_021031489.1"/>
    </source>
</evidence>
<organism evidence="2 3">
    <name type="scientific">Mus caroli</name>
    <name type="common">Ryukyu mouse</name>
    <name type="synonym">Ricefield mouse</name>
    <dbReference type="NCBI Taxonomy" id="10089"/>
    <lineage>
        <taxon>Eukaryota</taxon>
        <taxon>Metazoa</taxon>
        <taxon>Chordata</taxon>
        <taxon>Craniata</taxon>
        <taxon>Vertebrata</taxon>
        <taxon>Euteleostomi</taxon>
        <taxon>Mammalia</taxon>
        <taxon>Eutheria</taxon>
        <taxon>Euarchontoglires</taxon>
        <taxon>Glires</taxon>
        <taxon>Rodentia</taxon>
        <taxon>Myomorpha</taxon>
        <taxon>Muroidea</taxon>
        <taxon>Muridae</taxon>
        <taxon>Murinae</taxon>
        <taxon>Mus</taxon>
        <taxon>Mus</taxon>
    </lineage>
</organism>
<reference evidence="3" key="1">
    <citation type="submission" date="2025-08" db="UniProtKB">
        <authorList>
            <consortium name="RefSeq"/>
        </authorList>
    </citation>
    <scope>IDENTIFICATION</scope>
</reference>
<protein>
    <submittedName>
        <fullName evidence="3">Uncharacterized protein LOC110304432</fullName>
    </submittedName>
</protein>
<proteinExistence type="predicted"/>
<evidence type="ECO:0000256" key="1">
    <source>
        <dbReference type="SAM" id="MobiDB-lite"/>
    </source>
</evidence>
<gene>
    <name evidence="3" type="primary">LOC110304432</name>
</gene>
<feature type="compositionally biased region" description="Basic and acidic residues" evidence="1">
    <location>
        <begin position="48"/>
        <end position="57"/>
    </location>
</feature>
<dbReference type="Proteomes" id="UP000515126">
    <property type="component" value="Chromosome 11"/>
</dbReference>
<dbReference type="GeneID" id="110304432"/>
<keyword evidence="2" id="KW-1185">Reference proteome</keyword>
<name>A0A6P5QKX9_MUSCR</name>
<accession>A0A6P5QKX9</accession>
<dbReference type="KEGG" id="mcal:110304432"/>
<evidence type="ECO:0000313" key="2">
    <source>
        <dbReference type="Proteomes" id="UP000515126"/>
    </source>
</evidence>
<dbReference type="RefSeq" id="XP_021031489.1">
    <property type="nucleotide sequence ID" value="XM_021175830.2"/>
</dbReference>
<feature type="region of interest" description="Disordered" evidence="1">
    <location>
        <begin position="46"/>
        <end position="121"/>
    </location>
</feature>
<sequence length="121" mass="13708">MRPPRVSTRVSGSQECKMREALGAELARRLQKLGLARHLNAEPPWCRWTEHQPHPSMDHAGPGTLPHPQPSASPGSPERYAPRRLSDGVSQRDAIDFRALVTEFQPARPRPRSLTYSRRKK</sequence>